<gene>
    <name evidence="1" type="ORF">AVEN_196492_1</name>
</gene>
<organism evidence="1 2">
    <name type="scientific">Araneus ventricosus</name>
    <name type="common">Orbweaver spider</name>
    <name type="synonym">Epeira ventricosa</name>
    <dbReference type="NCBI Taxonomy" id="182803"/>
    <lineage>
        <taxon>Eukaryota</taxon>
        <taxon>Metazoa</taxon>
        <taxon>Ecdysozoa</taxon>
        <taxon>Arthropoda</taxon>
        <taxon>Chelicerata</taxon>
        <taxon>Arachnida</taxon>
        <taxon>Araneae</taxon>
        <taxon>Araneomorphae</taxon>
        <taxon>Entelegynae</taxon>
        <taxon>Araneoidea</taxon>
        <taxon>Araneidae</taxon>
        <taxon>Araneus</taxon>
    </lineage>
</organism>
<reference evidence="1 2" key="1">
    <citation type="journal article" date="2019" name="Sci. Rep.">
        <title>Orb-weaving spider Araneus ventricosus genome elucidates the spidroin gene catalogue.</title>
        <authorList>
            <person name="Kono N."/>
            <person name="Nakamura H."/>
            <person name="Ohtoshi R."/>
            <person name="Moran D.A.P."/>
            <person name="Shinohara A."/>
            <person name="Yoshida Y."/>
            <person name="Fujiwara M."/>
            <person name="Mori M."/>
            <person name="Tomita M."/>
            <person name="Arakawa K."/>
        </authorList>
    </citation>
    <scope>NUCLEOTIDE SEQUENCE [LARGE SCALE GENOMIC DNA]</scope>
</reference>
<dbReference type="EMBL" id="BGPR01090245">
    <property type="protein sequence ID" value="GBM18604.1"/>
    <property type="molecule type" value="Genomic_DNA"/>
</dbReference>
<name>A0A4Y2DSA3_ARAVE</name>
<sequence>MGNPYKITSVWSILRPMYLGNGRCNSWSAEARVLVTARPLPWEARTVTRRGQVQAITVLTGESRTRLLIWQLLIHELVVFPSGTTKWVKERTNRAVVEMSICFLMQFGLPSNLRGE</sequence>
<dbReference type="Proteomes" id="UP000499080">
    <property type="component" value="Unassembled WGS sequence"/>
</dbReference>
<protein>
    <submittedName>
        <fullName evidence="1">Uncharacterized protein</fullName>
    </submittedName>
</protein>
<keyword evidence="2" id="KW-1185">Reference proteome</keyword>
<accession>A0A4Y2DSA3</accession>
<comment type="caution">
    <text evidence="1">The sequence shown here is derived from an EMBL/GenBank/DDBJ whole genome shotgun (WGS) entry which is preliminary data.</text>
</comment>
<proteinExistence type="predicted"/>
<evidence type="ECO:0000313" key="2">
    <source>
        <dbReference type="Proteomes" id="UP000499080"/>
    </source>
</evidence>
<evidence type="ECO:0000313" key="1">
    <source>
        <dbReference type="EMBL" id="GBM18604.1"/>
    </source>
</evidence>
<dbReference type="AlphaFoldDB" id="A0A4Y2DSA3"/>